<evidence type="ECO:0000256" key="7">
    <source>
        <dbReference type="ARBA" id="ARBA00023065"/>
    </source>
</evidence>
<evidence type="ECO:0000256" key="3">
    <source>
        <dbReference type="ARBA" id="ARBA00022448"/>
    </source>
</evidence>
<dbReference type="Pfam" id="PF13609">
    <property type="entry name" value="Porin_4"/>
    <property type="match status" value="1"/>
</dbReference>
<keyword evidence="4" id="KW-1134">Transmembrane beta strand</keyword>
<dbReference type="Gene3D" id="2.40.160.10">
    <property type="entry name" value="Porin"/>
    <property type="match status" value="1"/>
</dbReference>
<dbReference type="GO" id="GO:0046930">
    <property type="term" value="C:pore complex"/>
    <property type="evidence" value="ECO:0007669"/>
    <property type="project" value="UniProtKB-KW"/>
</dbReference>
<evidence type="ECO:0000313" key="12">
    <source>
        <dbReference type="EMBL" id="APW39667.1"/>
    </source>
</evidence>
<dbReference type="PANTHER" id="PTHR34501">
    <property type="entry name" value="PROTEIN YDDL-RELATED"/>
    <property type="match status" value="1"/>
</dbReference>
<accession>A0A1P8K0Z6</accession>
<dbReference type="GO" id="GO:0034220">
    <property type="term" value="P:monoatomic ion transmembrane transport"/>
    <property type="evidence" value="ECO:0007669"/>
    <property type="project" value="InterPro"/>
</dbReference>
<dbReference type="InterPro" id="IPR050298">
    <property type="entry name" value="Gram-neg_bact_OMP"/>
</dbReference>
<keyword evidence="5" id="KW-0812">Transmembrane</keyword>
<dbReference type="PANTHER" id="PTHR34501:SF9">
    <property type="entry name" value="MAJOR OUTER MEMBRANE PROTEIN P.IA"/>
    <property type="match status" value="1"/>
</dbReference>
<reference evidence="12 13" key="1">
    <citation type="submission" date="2017-01" db="EMBL/GenBank/DDBJ databases">
        <authorList>
            <person name="Mah S.A."/>
            <person name="Swanson W.J."/>
            <person name="Moy G.W."/>
            <person name="Vacquier V.D."/>
        </authorList>
    </citation>
    <scope>NUCLEOTIDE SEQUENCE [LARGE SCALE GENOMIC DNA]</scope>
    <source>
        <strain evidence="12 13">DCY110</strain>
    </source>
</reference>
<keyword evidence="8" id="KW-0626">Porin</keyword>
<sequence length="384" mass="39536">MGKQWSAIALVGGCALVSGTAYGQSSVSLYGLLDTGITYTNRNVDASGQSVGHRLSVHPGAMQASRLGFRGTEDLGCGLKTLFVIESGINLDTGTAAQGGLLFGRRSVVGMQGGSGTVLAGRQPDFLDDMGALSSTLDFGSQVSTIHGLDRTYTDRTNNSVRYTSPRIAGVMGTAMIGFGENATVTSGRALGAGLDYTDDKLRLAAGYYQSQLGVAGSASSFADTGAANIGAQPPAAGVVGVPGDVALRTFTLGAAYQWGNTRLHGTWSNTVQPLAVASASRALRGPGSERVNVLDLGVSYAVTAALNLNASVIHDKVKFVAAPSGSLTQYNLGLDYFLSKRTDLYANAGYQTASRMLTPGMGEGAPGGSSSQVLTRVGIRHKF</sequence>
<evidence type="ECO:0000256" key="8">
    <source>
        <dbReference type="ARBA" id="ARBA00023114"/>
    </source>
</evidence>
<dbReference type="GO" id="GO:0009279">
    <property type="term" value="C:cell outer membrane"/>
    <property type="evidence" value="ECO:0007669"/>
    <property type="project" value="UniProtKB-SubCell"/>
</dbReference>
<dbReference type="InterPro" id="IPR023614">
    <property type="entry name" value="Porin_dom_sf"/>
</dbReference>
<dbReference type="Proteomes" id="UP000186609">
    <property type="component" value="Chromosome"/>
</dbReference>
<dbReference type="SUPFAM" id="SSF56935">
    <property type="entry name" value="Porins"/>
    <property type="match status" value="1"/>
</dbReference>
<organism evidence="12 13">
    <name type="scientific">Rhodoferax koreensis</name>
    <dbReference type="NCBI Taxonomy" id="1842727"/>
    <lineage>
        <taxon>Bacteria</taxon>
        <taxon>Pseudomonadati</taxon>
        <taxon>Pseudomonadota</taxon>
        <taxon>Betaproteobacteria</taxon>
        <taxon>Burkholderiales</taxon>
        <taxon>Comamonadaceae</taxon>
        <taxon>Rhodoferax</taxon>
    </lineage>
</organism>
<dbReference type="InterPro" id="IPR001702">
    <property type="entry name" value="Porin_Gram-ve"/>
</dbReference>
<comment type="subunit">
    <text evidence="2">Homotrimer.</text>
</comment>
<feature type="domain" description="Porin" evidence="11">
    <location>
        <begin position="15"/>
        <end position="353"/>
    </location>
</feature>
<dbReference type="EMBL" id="CP019236">
    <property type="protein sequence ID" value="APW39667.1"/>
    <property type="molecule type" value="Genomic_DNA"/>
</dbReference>
<gene>
    <name evidence="12" type="ORF">RD110_22700</name>
</gene>
<keyword evidence="10" id="KW-0998">Cell outer membrane</keyword>
<dbReference type="GO" id="GO:0015288">
    <property type="term" value="F:porin activity"/>
    <property type="evidence" value="ECO:0007669"/>
    <property type="project" value="UniProtKB-KW"/>
</dbReference>
<evidence type="ECO:0000256" key="1">
    <source>
        <dbReference type="ARBA" id="ARBA00004571"/>
    </source>
</evidence>
<dbReference type="InterPro" id="IPR033900">
    <property type="entry name" value="Gram_neg_porin_domain"/>
</dbReference>
<keyword evidence="6" id="KW-0732">Signal</keyword>
<dbReference type="STRING" id="1842727.RD110_22700"/>
<dbReference type="InterPro" id="IPR002299">
    <property type="entry name" value="Porin_Neis"/>
</dbReference>
<dbReference type="OrthoDB" id="6975458at2"/>
<keyword evidence="7" id="KW-0406">Ion transport</keyword>
<dbReference type="KEGG" id="rhy:RD110_22700"/>
<keyword evidence="3" id="KW-0813">Transport</keyword>
<evidence type="ECO:0000256" key="9">
    <source>
        <dbReference type="ARBA" id="ARBA00023136"/>
    </source>
</evidence>
<dbReference type="CDD" id="cd00342">
    <property type="entry name" value="gram_neg_porins"/>
    <property type="match status" value="1"/>
</dbReference>
<comment type="subcellular location">
    <subcellularLocation>
        <location evidence="1">Cell outer membrane</location>
        <topology evidence="1">Multi-pass membrane protein</topology>
    </subcellularLocation>
</comment>
<evidence type="ECO:0000256" key="10">
    <source>
        <dbReference type="ARBA" id="ARBA00023237"/>
    </source>
</evidence>
<evidence type="ECO:0000256" key="2">
    <source>
        <dbReference type="ARBA" id="ARBA00011233"/>
    </source>
</evidence>
<name>A0A1P8K0Z6_9BURK</name>
<evidence type="ECO:0000313" key="13">
    <source>
        <dbReference type="Proteomes" id="UP000186609"/>
    </source>
</evidence>
<dbReference type="AlphaFoldDB" id="A0A1P8K0Z6"/>
<evidence type="ECO:0000259" key="11">
    <source>
        <dbReference type="Pfam" id="PF13609"/>
    </source>
</evidence>
<proteinExistence type="predicted"/>
<protein>
    <recommendedName>
        <fullName evidence="11">Porin domain-containing protein</fullName>
    </recommendedName>
</protein>
<evidence type="ECO:0000256" key="6">
    <source>
        <dbReference type="ARBA" id="ARBA00022729"/>
    </source>
</evidence>
<keyword evidence="9" id="KW-0472">Membrane</keyword>
<dbReference type="PRINTS" id="PR00184">
    <property type="entry name" value="NEISSPPORIN"/>
</dbReference>
<keyword evidence="13" id="KW-1185">Reference proteome</keyword>
<dbReference type="RefSeq" id="WP_076202193.1">
    <property type="nucleotide sequence ID" value="NZ_CP019236.1"/>
</dbReference>
<dbReference type="PRINTS" id="PR00182">
    <property type="entry name" value="ECOLNEIPORIN"/>
</dbReference>
<evidence type="ECO:0000256" key="5">
    <source>
        <dbReference type="ARBA" id="ARBA00022692"/>
    </source>
</evidence>
<evidence type="ECO:0000256" key="4">
    <source>
        <dbReference type="ARBA" id="ARBA00022452"/>
    </source>
</evidence>